<protein>
    <submittedName>
        <fullName evidence="2">Uncharacterized protein</fullName>
    </submittedName>
</protein>
<feature type="transmembrane region" description="Helical" evidence="1">
    <location>
        <begin position="81"/>
        <end position="109"/>
    </location>
</feature>
<sequence length="120" mass="14112">VHQYVHLYYGYTNCTLVFQQEPLHNESLIQKMRLIRIDPVQIKPSNSCRKTCVIHISWRNIRIINNINCILGITQTSTVEFFIHVVFYIIHFIITPHVVHIVILGHVILHKLRKSSKQTS</sequence>
<name>A0A4Y7JJV6_PAPSO</name>
<feature type="non-terminal residue" evidence="2">
    <location>
        <position position="1"/>
    </location>
</feature>
<dbReference type="AlphaFoldDB" id="A0A4Y7JJV6"/>
<keyword evidence="1" id="KW-0472">Membrane</keyword>
<proteinExistence type="predicted"/>
<evidence type="ECO:0000313" key="3">
    <source>
        <dbReference type="Proteomes" id="UP000316621"/>
    </source>
</evidence>
<keyword evidence="1" id="KW-0812">Transmembrane</keyword>
<reference evidence="2 3" key="1">
    <citation type="journal article" date="2018" name="Science">
        <title>The opium poppy genome and morphinan production.</title>
        <authorList>
            <person name="Guo L."/>
            <person name="Winzer T."/>
            <person name="Yang X."/>
            <person name="Li Y."/>
            <person name="Ning Z."/>
            <person name="He Z."/>
            <person name="Teodor R."/>
            <person name="Lu Y."/>
            <person name="Bowser T.A."/>
            <person name="Graham I.A."/>
            <person name="Ye K."/>
        </authorList>
    </citation>
    <scope>NUCLEOTIDE SEQUENCE [LARGE SCALE GENOMIC DNA]</scope>
    <source>
        <strain evidence="3">cv. HN1</strain>
        <tissue evidence="2">Leaves</tissue>
    </source>
</reference>
<dbReference type="EMBL" id="CM010719">
    <property type="protein sequence ID" value="RZC60088.1"/>
    <property type="molecule type" value="Genomic_DNA"/>
</dbReference>
<dbReference type="Gramene" id="RZC60088">
    <property type="protein sequence ID" value="RZC60088"/>
    <property type="gene ID" value="C5167_021838"/>
</dbReference>
<gene>
    <name evidence="2" type="ORF">C5167_021838</name>
</gene>
<accession>A0A4Y7JJV6</accession>
<evidence type="ECO:0000313" key="2">
    <source>
        <dbReference type="EMBL" id="RZC60088.1"/>
    </source>
</evidence>
<keyword evidence="3" id="KW-1185">Reference proteome</keyword>
<evidence type="ECO:0000256" key="1">
    <source>
        <dbReference type="SAM" id="Phobius"/>
    </source>
</evidence>
<organism evidence="2 3">
    <name type="scientific">Papaver somniferum</name>
    <name type="common">Opium poppy</name>
    <dbReference type="NCBI Taxonomy" id="3469"/>
    <lineage>
        <taxon>Eukaryota</taxon>
        <taxon>Viridiplantae</taxon>
        <taxon>Streptophyta</taxon>
        <taxon>Embryophyta</taxon>
        <taxon>Tracheophyta</taxon>
        <taxon>Spermatophyta</taxon>
        <taxon>Magnoliopsida</taxon>
        <taxon>Ranunculales</taxon>
        <taxon>Papaveraceae</taxon>
        <taxon>Papaveroideae</taxon>
        <taxon>Papaver</taxon>
    </lineage>
</organism>
<dbReference type="Proteomes" id="UP000316621">
    <property type="component" value="Chromosome 5"/>
</dbReference>
<keyword evidence="1" id="KW-1133">Transmembrane helix</keyword>